<dbReference type="EMBL" id="BTSY01000002">
    <property type="protein sequence ID" value="GMT13587.1"/>
    <property type="molecule type" value="Genomic_DNA"/>
</dbReference>
<feature type="non-terminal residue" evidence="2">
    <location>
        <position position="1"/>
    </location>
</feature>
<feature type="region of interest" description="Disordered" evidence="1">
    <location>
        <begin position="204"/>
        <end position="226"/>
    </location>
</feature>
<proteinExistence type="predicted"/>
<name>A0AAV5V5M1_9BILA</name>
<sequence length="226" mass="24936">AANYRLFGSSGLNTEFFSLMLRTIISAKCEDLGPRYPGVTVPRACNAYRTRRHYKCKKGFYLGDIEYDDDFGKGKKMHGKEHKMKSMRCSKGGWQPHGSRKSNMRVTAFNCYPTKYPSETSCGATISFAAYVLSFDVYKNEYACYKGEKLVYTVAGSTEVVSVSGSMKLFCGKNVISGGFEWQWSAKDGTAIEAIPNGATMKCVKDEGGSGENSSEEDNDSGSDEE</sequence>
<evidence type="ECO:0000256" key="1">
    <source>
        <dbReference type="SAM" id="MobiDB-lite"/>
    </source>
</evidence>
<reference evidence="2" key="1">
    <citation type="submission" date="2023-10" db="EMBL/GenBank/DDBJ databases">
        <title>Genome assembly of Pristionchus species.</title>
        <authorList>
            <person name="Yoshida K."/>
            <person name="Sommer R.J."/>
        </authorList>
    </citation>
    <scope>NUCLEOTIDE SEQUENCE</scope>
    <source>
        <strain evidence="2">RS5133</strain>
    </source>
</reference>
<keyword evidence="3" id="KW-1185">Reference proteome</keyword>
<organism evidence="2 3">
    <name type="scientific">Pristionchus fissidentatus</name>
    <dbReference type="NCBI Taxonomy" id="1538716"/>
    <lineage>
        <taxon>Eukaryota</taxon>
        <taxon>Metazoa</taxon>
        <taxon>Ecdysozoa</taxon>
        <taxon>Nematoda</taxon>
        <taxon>Chromadorea</taxon>
        <taxon>Rhabditida</taxon>
        <taxon>Rhabditina</taxon>
        <taxon>Diplogasteromorpha</taxon>
        <taxon>Diplogasteroidea</taxon>
        <taxon>Neodiplogasteridae</taxon>
        <taxon>Pristionchus</taxon>
    </lineage>
</organism>
<dbReference type="AlphaFoldDB" id="A0AAV5V5M1"/>
<feature type="compositionally biased region" description="Acidic residues" evidence="1">
    <location>
        <begin position="214"/>
        <end position="226"/>
    </location>
</feature>
<dbReference type="Proteomes" id="UP001432322">
    <property type="component" value="Unassembled WGS sequence"/>
</dbReference>
<evidence type="ECO:0000313" key="2">
    <source>
        <dbReference type="EMBL" id="GMT13587.1"/>
    </source>
</evidence>
<evidence type="ECO:0000313" key="3">
    <source>
        <dbReference type="Proteomes" id="UP001432322"/>
    </source>
</evidence>
<gene>
    <name evidence="2" type="ORF">PFISCL1PPCAC_4884</name>
</gene>
<comment type="caution">
    <text evidence="2">The sequence shown here is derived from an EMBL/GenBank/DDBJ whole genome shotgun (WGS) entry which is preliminary data.</text>
</comment>
<protein>
    <submittedName>
        <fullName evidence="2">Uncharacterized protein</fullName>
    </submittedName>
</protein>
<accession>A0AAV5V5M1</accession>